<sequence>MLRPPFSGTCLNFICRAPGHSLLSPPCRVRCRIGWAESTRPNVPDLRKQGKTISLLRPVPPIRFRLSALLVLFAVPRCLPGGLSVFPFPFPFSRPSVVLGSVLQPLCLACGIFTCSLFPFRAFRQPLCPSLPSPLFLLAPAFSLACPLNSRPFGCSASVPLRCVFFCLLCLRLDPSAQVAGRTLCSSRAGPIP</sequence>
<reference evidence="1 2" key="1">
    <citation type="journal article" date="2012" name="Proc. Natl. Acad. Sci. U.S.A.">
        <title>Antigenic diversity is generated by distinct evolutionary mechanisms in African trypanosome species.</title>
        <authorList>
            <person name="Jackson A.P."/>
            <person name="Berry A."/>
            <person name="Aslett M."/>
            <person name="Allison H.C."/>
            <person name="Burton P."/>
            <person name="Vavrova-Anderson J."/>
            <person name="Brown R."/>
            <person name="Browne H."/>
            <person name="Corton N."/>
            <person name="Hauser H."/>
            <person name="Gamble J."/>
            <person name="Gilderthorp R."/>
            <person name="Marcello L."/>
            <person name="McQuillan J."/>
            <person name="Otto T.D."/>
            <person name="Quail M.A."/>
            <person name="Sanders M.J."/>
            <person name="van Tonder A."/>
            <person name="Ginger M.L."/>
            <person name="Field M.C."/>
            <person name="Barry J.D."/>
            <person name="Hertz-Fowler C."/>
            <person name="Berriman M."/>
        </authorList>
    </citation>
    <scope>NUCLEOTIDE SEQUENCE</scope>
    <source>
        <strain evidence="1 2">Y486</strain>
    </source>
</reference>
<keyword evidence="2" id="KW-1185">Reference proteome</keyword>
<name>F9WL62_TRYVY</name>
<dbReference type="AlphaFoldDB" id="F9WL62"/>
<dbReference type="EMBL" id="CAEX01000726">
    <property type="protein sequence ID" value="CCD18249.1"/>
    <property type="molecule type" value="Genomic_DNA"/>
</dbReference>
<dbReference type="VEuPathDB" id="TriTrypDB:TvY486_0009090"/>
<protein>
    <submittedName>
        <fullName evidence="1">Uncharacterized protein</fullName>
    </submittedName>
</protein>
<gene>
    <name evidence="1" type="ORF">TvY486_0009090</name>
</gene>
<dbReference type="Proteomes" id="UP000009027">
    <property type="component" value="Unassembled WGS sequence"/>
</dbReference>
<proteinExistence type="predicted"/>
<evidence type="ECO:0000313" key="2">
    <source>
        <dbReference type="Proteomes" id="UP000009027"/>
    </source>
</evidence>
<evidence type="ECO:0000313" key="1">
    <source>
        <dbReference type="EMBL" id="CCD18249.1"/>
    </source>
</evidence>
<accession>F9WL62</accession>
<organism evidence="1 2">
    <name type="scientific">Trypanosoma vivax (strain Y486)</name>
    <dbReference type="NCBI Taxonomy" id="1055687"/>
    <lineage>
        <taxon>Eukaryota</taxon>
        <taxon>Discoba</taxon>
        <taxon>Euglenozoa</taxon>
        <taxon>Kinetoplastea</taxon>
        <taxon>Metakinetoplastina</taxon>
        <taxon>Trypanosomatida</taxon>
        <taxon>Trypanosomatidae</taxon>
        <taxon>Trypanosoma</taxon>
        <taxon>Duttonella</taxon>
    </lineage>
</organism>